<dbReference type="Proteomes" id="UP000319700">
    <property type="component" value="Unassembled WGS sequence"/>
</dbReference>
<dbReference type="AlphaFoldDB" id="A0A502EJ65"/>
<feature type="transmembrane region" description="Helical" evidence="1">
    <location>
        <begin position="44"/>
        <end position="60"/>
    </location>
</feature>
<protein>
    <submittedName>
        <fullName evidence="2">Uncharacterized protein</fullName>
    </submittedName>
</protein>
<keyword evidence="3" id="KW-1185">Reference proteome</keyword>
<keyword evidence="1" id="KW-0812">Transmembrane</keyword>
<keyword evidence="1" id="KW-0472">Membrane</keyword>
<evidence type="ECO:0000313" key="2">
    <source>
        <dbReference type="EMBL" id="TPG37738.1"/>
    </source>
</evidence>
<feature type="transmembrane region" description="Helical" evidence="1">
    <location>
        <begin position="21"/>
        <end position="38"/>
    </location>
</feature>
<keyword evidence="1" id="KW-1133">Transmembrane helix</keyword>
<dbReference type="EMBL" id="RCZH01000012">
    <property type="protein sequence ID" value="TPG37738.1"/>
    <property type="molecule type" value="Genomic_DNA"/>
</dbReference>
<name>A0A502EJ65_9FLAO</name>
<proteinExistence type="predicted"/>
<accession>A0A502EJ65</accession>
<evidence type="ECO:0000313" key="3">
    <source>
        <dbReference type="Proteomes" id="UP000319700"/>
    </source>
</evidence>
<reference evidence="2 3" key="1">
    <citation type="journal article" date="2019" name="Environ. Microbiol.">
        <title>Species interactions and distinct microbial communities in high Arctic permafrost affected cryosols are associated with the CH4 and CO2 gas fluxes.</title>
        <authorList>
            <person name="Altshuler I."/>
            <person name="Hamel J."/>
            <person name="Turney S."/>
            <person name="Magnuson E."/>
            <person name="Levesque R."/>
            <person name="Greer C."/>
            <person name="Whyte L.G."/>
        </authorList>
    </citation>
    <scope>NUCLEOTIDE SEQUENCE [LARGE SCALE GENOMIC DNA]</scope>
    <source>
        <strain evidence="2 3">42</strain>
    </source>
</reference>
<organism evidence="2 3">
    <name type="scientific">Flavobacterium pectinovorum</name>
    <dbReference type="NCBI Taxonomy" id="29533"/>
    <lineage>
        <taxon>Bacteria</taxon>
        <taxon>Pseudomonadati</taxon>
        <taxon>Bacteroidota</taxon>
        <taxon>Flavobacteriia</taxon>
        <taxon>Flavobacteriales</taxon>
        <taxon>Flavobacteriaceae</taxon>
        <taxon>Flavobacterium</taxon>
    </lineage>
</organism>
<evidence type="ECO:0000256" key="1">
    <source>
        <dbReference type="SAM" id="Phobius"/>
    </source>
</evidence>
<comment type="caution">
    <text evidence="2">The sequence shown here is derived from an EMBL/GenBank/DDBJ whole genome shotgun (WGS) entry which is preliminary data.</text>
</comment>
<sequence>MTSHANGICDFTIMKNYLHTHIYLILFFFSFQFFIFLYESLDVLSIFYFFIFYIISKHFTSNRFTIKSKRKKFIPFEIKKI</sequence>
<gene>
    <name evidence="2" type="ORF">EAH81_17555</name>
</gene>